<name>A0A9W8LUA0_9FUNG</name>
<dbReference type="PANTHER" id="PTHR47336">
    <property type="entry name" value="TRANSCRIPTION FACTOR HMS1-RELATED"/>
    <property type="match status" value="1"/>
</dbReference>
<dbReference type="PROSITE" id="PS50888">
    <property type="entry name" value="BHLH"/>
    <property type="match status" value="1"/>
</dbReference>
<proteinExistence type="predicted"/>
<keyword evidence="4" id="KW-1185">Reference proteome</keyword>
<dbReference type="Pfam" id="PF00010">
    <property type="entry name" value="HLH"/>
    <property type="match status" value="1"/>
</dbReference>
<reference evidence="3" key="1">
    <citation type="submission" date="2022-07" db="EMBL/GenBank/DDBJ databases">
        <title>Phylogenomic reconstructions and comparative analyses of Kickxellomycotina fungi.</title>
        <authorList>
            <person name="Reynolds N.K."/>
            <person name="Stajich J.E."/>
            <person name="Barry K."/>
            <person name="Grigoriev I.V."/>
            <person name="Crous P."/>
            <person name="Smith M.E."/>
        </authorList>
    </citation>
    <scope>NUCLEOTIDE SEQUENCE</scope>
    <source>
        <strain evidence="3">NRRL 1565</strain>
    </source>
</reference>
<dbReference type="SUPFAM" id="SSF47459">
    <property type="entry name" value="HLH, helix-loop-helix DNA-binding domain"/>
    <property type="match status" value="1"/>
</dbReference>
<dbReference type="Gene3D" id="4.10.280.10">
    <property type="entry name" value="Helix-loop-helix DNA-binding domain"/>
    <property type="match status" value="1"/>
</dbReference>
<sequence length="434" mass="46172">MNTPLSNTSASQFQSDDDIRALNSLLGMSQVTTPQQQQPPTIAVGDQDFATFLESASAAAYTNASPTDAPVYGSPMMINSVGITPAQSIQSLQISDPSADAAFATVGLTNGPAVYSTASTVSVEDPLAVGAVDFGSSLYGQQLSNVDLAAILGSSMQASLSTFSPSFDLSLATTPNDGHFAPTDDFDQLLSSACGVTGKRRRQDSDDSMMPAPTGAPLSKRVTMPASFDGKINPIGAPIQRIASYHPGTMAGPLFTPEKSPSGCAKTVGAASSNATTLAGQSPVTYQRKVAHNAIERRYRNNINDRISDLRNAVPALQHIRPKKMHSSARASVDTEDDDDINDSDTHVDGVEAATKLNKATILGKSTEYIYYLRRSNDQLKRESLYMQDVIRKLPNGERIVQAILQKAKGDSAVATAKLYMPENALHPKKKRQA</sequence>
<feature type="compositionally biased region" description="Acidic residues" evidence="1">
    <location>
        <begin position="334"/>
        <end position="343"/>
    </location>
</feature>
<accession>A0A9W8LUA0</accession>
<evidence type="ECO:0000256" key="1">
    <source>
        <dbReference type="SAM" id="MobiDB-lite"/>
    </source>
</evidence>
<feature type="region of interest" description="Disordered" evidence="1">
    <location>
        <begin position="198"/>
        <end position="222"/>
    </location>
</feature>
<dbReference type="InterPro" id="IPR052099">
    <property type="entry name" value="Regulatory_TF_Diverse"/>
</dbReference>
<organism evidence="3 4">
    <name type="scientific">Coemansia guatemalensis</name>
    <dbReference type="NCBI Taxonomy" id="2761395"/>
    <lineage>
        <taxon>Eukaryota</taxon>
        <taxon>Fungi</taxon>
        <taxon>Fungi incertae sedis</taxon>
        <taxon>Zoopagomycota</taxon>
        <taxon>Kickxellomycotina</taxon>
        <taxon>Kickxellomycetes</taxon>
        <taxon>Kickxellales</taxon>
        <taxon>Kickxellaceae</taxon>
        <taxon>Coemansia</taxon>
    </lineage>
</organism>
<feature type="region of interest" description="Disordered" evidence="1">
    <location>
        <begin position="322"/>
        <end position="346"/>
    </location>
</feature>
<feature type="domain" description="BHLH" evidence="2">
    <location>
        <begin position="287"/>
        <end position="373"/>
    </location>
</feature>
<evidence type="ECO:0000313" key="3">
    <source>
        <dbReference type="EMBL" id="KAJ2802603.1"/>
    </source>
</evidence>
<dbReference type="AlphaFoldDB" id="A0A9W8LUA0"/>
<evidence type="ECO:0000313" key="4">
    <source>
        <dbReference type="Proteomes" id="UP001140094"/>
    </source>
</evidence>
<dbReference type="PANTHER" id="PTHR47336:SF2">
    <property type="entry name" value="TRANSCRIPTION FACTOR HMS1-RELATED"/>
    <property type="match status" value="1"/>
</dbReference>
<dbReference type="InterPro" id="IPR036638">
    <property type="entry name" value="HLH_DNA-bd_sf"/>
</dbReference>
<protein>
    <recommendedName>
        <fullName evidence="2">BHLH domain-containing protein</fullName>
    </recommendedName>
</protein>
<gene>
    <name evidence="3" type="ORF">H4R20_003220</name>
</gene>
<dbReference type="OrthoDB" id="2133190at2759"/>
<dbReference type="Proteomes" id="UP001140094">
    <property type="component" value="Unassembled WGS sequence"/>
</dbReference>
<dbReference type="GO" id="GO:0046983">
    <property type="term" value="F:protein dimerization activity"/>
    <property type="evidence" value="ECO:0007669"/>
    <property type="project" value="InterPro"/>
</dbReference>
<dbReference type="SMART" id="SM00353">
    <property type="entry name" value="HLH"/>
    <property type="match status" value="1"/>
</dbReference>
<comment type="caution">
    <text evidence="3">The sequence shown here is derived from an EMBL/GenBank/DDBJ whole genome shotgun (WGS) entry which is preliminary data.</text>
</comment>
<dbReference type="InterPro" id="IPR011598">
    <property type="entry name" value="bHLH_dom"/>
</dbReference>
<dbReference type="EMBL" id="JANBUO010000636">
    <property type="protein sequence ID" value="KAJ2802603.1"/>
    <property type="molecule type" value="Genomic_DNA"/>
</dbReference>
<evidence type="ECO:0000259" key="2">
    <source>
        <dbReference type="PROSITE" id="PS50888"/>
    </source>
</evidence>